<feature type="transmembrane region" description="Helical" evidence="4">
    <location>
        <begin position="214"/>
        <end position="234"/>
    </location>
</feature>
<evidence type="ECO:0000256" key="4">
    <source>
        <dbReference type="SAM" id="Phobius"/>
    </source>
</evidence>
<dbReference type="Pfam" id="PF01578">
    <property type="entry name" value="Cytochrom_C_asm"/>
    <property type="match status" value="1"/>
</dbReference>
<gene>
    <name evidence="7" type="ORF">H4W27_000572</name>
</gene>
<feature type="domain" description="Cytochrome c-type biogenesis protein CcmF C-terminal" evidence="6">
    <location>
        <begin position="336"/>
        <end position="623"/>
    </location>
</feature>
<feature type="transmembrane region" description="Helical" evidence="4">
    <location>
        <begin position="278"/>
        <end position="297"/>
    </location>
</feature>
<dbReference type="PANTHER" id="PTHR43653">
    <property type="entry name" value="CYTOCHROME C ASSEMBLY PROTEIN-RELATED"/>
    <property type="match status" value="1"/>
</dbReference>
<dbReference type="InterPro" id="IPR002541">
    <property type="entry name" value="Cyt_c_assembly"/>
</dbReference>
<protein>
    <submittedName>
        <fullName evidence="7">Cytochrome c-type biogenesis protein CcmF</fullName>
    </submittedName>
</protein>
<evidence type="ECO:0000313" key="7">
    <source>
        <dbReference type="EMBL" id="MBE1523454.1"/>
    </source>
</evidence>
<keyword evidence="8" id="KW-1185">Reference proteome</keyword>
<dbReference type="Pfam" id="PF16327">
    <property type="entry name" value="CcmF_C"/>
    <property type="match status" value="1"/>
</dbReference>
<feature type="transmembrane region" description="Helical" evidence="4">
    <location>
        <begin position="180"/>
        <end position="202"/>
    </location>
</feature>
<keyword evidence="4" id="KW-0472">Membrane</keyword>
<feature type="transmembrane region" description="Helical" evidence="4">
    <location>
        <begin position="429"/>
        <end position="447"/>
    </location>
</feature>
<organism evidence="7 8">
    <name type="scientific">Nesterenkonia lutea</name>
    <dbReference type="NCBI Taxonomy" id="272919"/>
    <lineage>
        <taxon>Bacteria</taxon>
        <taxon>Bacillati</taxon>
        <taxon>Actinomycetota</taxon>
        <taxon>Actinomycetes</taxon>
        <taxon>Micrococcales</taxon>
        <taxon>Micrococcaceae</taxon>
        <taxon>Nesterenkonia</taxon>
    </lineage>
</organism>
<dbReference type="InterPro" id="IPR003567">
    <property type="entry name" value="Cyt_c_biogenesis"/>
</dbReference>
<evidence type="ECO:0000256" key="1">
    <source>
        <dbReference type="ARBA" id="ARBA00009186"/>
    </source>
</evidence>
<proteinExistence type="inferred from homology"/>
<feature type="transmembrane region" description="Helical" evidence="4">
    <location>
        <begin position="399"/>
        <end position="417"/>
    </location>
</feature>
<feature type="transmembrane region" description="Helical" evidence="4">
    <location>
        <begin position="605"/>
        <end position="626"/>
    </location>
</feature>
<feature type="domain" description="Cytochrome c assembly protein" evidence="5">
    <location>
        <begin position="93"/>
        <end position="300"/>
    </location>
</feature>
<accession>A0ABR9JBZ7</accession>
<feature type="transmembrane region" description="Helical" evidence="4">
    <location>
        <begin position="481"/>
        <end position="502"/>
    </location>
</feature>
<keyword evidence="4" id="KW-0812">Transmembrane</keyword>
<dbReference type="InterPro" id="IPR032523">
    <property type="entry name" value="CcmF_C"/>
</dbReference>
<feature type="transmembrane region" description="Helical" evidence="4">
    <location>
        <begin position="361"/>
        <end position="379"/>
    </location>
</feature>
<keyword evidence="2" id="KW-0201">Cytochrome c-type biogenesis</keyword>
<keyword evidence="4" id="KW-1133">Transmembrane helix</keyword>
<evidence type="ECO:0000256" key="2">
    <source>
        <dbReference type="ARBA" id="ARBA00022748"/>
    </source>
</evidence>
<feature type="region of interest" description="Disordered" evidence="3">
    <location>
        <begin position="632"/>
        <end position="654"/>
    </location>
</feature>
<dbReference type="PRINTS" id="PR01410">
    <property type="entry name" value="CCBIOGENESIS"/>
</dbReference>
<dbReference type="RefSeq" id="WP_192594609.1">
    <property type="nucleotide sequence ID" value="NZ_BAAALJ010000017.1"/>
</dbReference>
<dbReference type="EMBL" id="JADBED010000001">
    <property type="protein sequence ID" value="MBE1523454.1"/>
    <property type="molecule type" value="Genomic_DNA"/>
</dbReference>
<comment type="similarity">
    <text evidence="1">Belongs to the CcmF/CycK/Ccl1/NrfE/CcsA family.</text>
</comment>
<feature type="transmembrane region" description="Helical" evidence="4">
    <location>
        <begin position="453"/>
        <end position="469"/>
    </location>
</feature>
<feature type="transmembrane region" description="Helical" evidence="4">
    <location>
        <begin position="309"/>
        <end position="331"/>
    </location>
</feature>
<name>A0ABR9JBZ7_9MICC</name>
<feature type="transmembrane region" description="Helical" evidence="4">
    <location>
        <begin position="130"/>
        <end position="155"/>
    </location>
</feature>
<comment type="caution">
    <text evidence="7">The sequence shown here is derived from an EMBL/GenBank/DDBJ whole genome shotgun (WGS) entry which is preliminary data.</text>
</comment>
<feature type="transmembrane region" description="Helical" evidence="4">
    <location>
        <begin position="254"/>
        <end position="271"/>
    </location>
</feature>
<dbReference type="PANTHER" id="PTHR43653:SF1">
    <property type="entry name" value="CYTOCHROME C-TYPE BIOGENESIS PROTEIN CCMF"/>
    <property type="match status" value="1"/>
</dbReference>
<evidence type="ECO:0000259" key="6">
    <source>
        <dbReference type="Pfam" id="PF16327"/>
    </source>
</evidence>
<evidence type="ECO:0000259" key="5">
    <source>
        <dbReference type="Pfam" id="PF01578"/>
    </source>
</evidence>
<sequence>MTGLGTVLLALVLAASLVGAAAWAGILRGSPAGWRPQTLQVAGHWGAVVAFAATSAAVVLVETALLRHDTALNYVAMVAGPELPIYYRVTALWSALEGSLLLWLLILSMVAMVALRPWRSGHPEPTRGHAVTGLVLGLLVAAFAVVALMASPFAVPEAAITARPSPLLQDHVAMGIHPPLLYGGFLALAVPYALALSGLVCGEMDARWADRLHRWTLVSWMLMTAGIVLGGWWSYAVLGWGGYWAWDPVENASLLPWLTATALLHTVAPRARTGSWRIWAAALAGASFVLVLLATFITRSGVVESIHAFTTSSLGPTLLVIVLLASAAWLVPLHRRRRSLAEVSTSPLLSRPNLLRLNRTLLVLIMLVVLVGTLLPTVLEAVTGERLSVGPPWYHRTLAPLALVLLVAMALGPWVPLRGTSWAALGRRAFLPLLAGALVLGVVALLFTDVWLAVGAGIAGFAAASLLAVGGTRRGRDRHAVGAWVAHTGMAIAAVAVLGGGLGTVSQETVPVGGTVTAGTTTATVLGLEGEEEGRRSVARATVALGEGRDFLSTVEPELRWYETERTMLAAPEIRTEPLRDVYVTLLDLDEEEGLVTLRLAVTPLVGWIWSSAALMILGALIAGWPRRRRSSAHRRSGPAPETSEVRIVSQGTR</sequence>
<evidence type="ECO:0000256" key="3">
    <source>
        <dbReference type="SAM" id="MobiDB-lite"/>
    </source>
</evidence>
<reference evidence="7 8" key="1">
    <citation type="submission" date="2020-10" db="EMBL/GenBank/DDBJ databases">
        <title>Sequencing the genomes of 1000 actinobacteria strains.</title>
        <authorList>
            <person name="Klenk H.-P."/>
        </authorList>
    </citation>
    <scope>NUCLEOTIDE SEQUENCE [LARGE SCALE GENOMIC DNA]</scope>
    <source>
        <strain evidence="7 8">DSM 15666</strain>
    </source>
</reference>
<feature type="transmembrane region" description="Helical" evidence="4">
    <location>
        <begin position="44"/>
        <end position="65"/>
    </location>
</feature>
<dbReference type="Proteomes" id="UP000643525">
    <property type="component" value="Unassembled WGS sequence"/>
</dbReference>
<evidence type="ECO:0000313" key="8">
    <source>
        <dbReference type="Proteomes" id="UP000643525"/>
    </source>
</evidence>
<feature type="transmembrane region" description="Helical" evidence="4">
    <location>
        <begin position="101"/>
        <end position="118"/>
    </location>
</feature>